<sequence length="257" mass="28654">MTLVQHHATTDRAARVAAVVADIDTTPAIDNDFYRLWMGGPLPYPAVRVFAREYLSRTRFTAVMVALSVLNTTDLAARVECVKNLYSEYGNGNAEKAHLVLLENFLCDLLSRLAGHEVSTAELSLEEPLPSTAAFSAGQRELFSSTDQRVVQGALLAQEHLAFAMLTRLYEGVRNYKPLWPREDDFHEACEYFYVHIGEAEKEHKREAITSAAAVCRTEGDFAVLVSGYDTFLTLTAEYWRGVHRAVTAADDDSQVM</sequence>
<dbReference type="Gene3D" id="1.20.910.10">
    <property type="entry name" value="Heme oxygenase-like"/>
    <property type="match status" value="1"/>
</dbReference>
<reference evidence="2 3" key="1">
    <citation type="submission" date="2022-06" db="EMBL/GenBank/DDBJ databases">
        <title>Genomic Encyclopedia of Archaeal and Bacterial Type Strains, Phase II (KMG-II): from individual species to whole genera.</title>
        <authorList>
            <person name="Goeker M."/>
        </authorList>
    </citation>
    <scope>NUCLEOTIDE SEQUENCE [LARGE SCALE GENOMIC DNA]</scope>
    <source>
        <strain evidence="2 3">DSM 44255</strain>
    </source>
</reference>
<keyword evidence="1" id="KW-0560">Oxidoreductase</keyword>
<dbReference type="SMART" id="SM01236">
    <property type="entry name" value="Haem_oxygenase_2"/>
    <property type="match status" value="1"/>
</dbReference>
<evidence type="ECO:0000256" key="1">
    <source>
        <dbReference type="ARBA" id="ARBA00023002"/>
    </source>
</evidence>
<accession>A0ABT1IFL0</accession>
<dbReference type="EMBL" id="JAMTCO010000009">
    <property type="protein sequence ID" value="MCP2271438.1"/>
    <property type="molecule type" value="Genomic_DNA"/>
</dbReference>
<organism evidence="2 3">
    <name type="scientific">Actinokineospora diospyrosa</name>
    <dbReference type="NCBI Taxonomy" id="103728"/>
    <lineage>
        <taxon>Bacteria</taxon>
        <taxon>Bacillati</taxon>
        <taxon>Actinomycetota</taxon>
        <taxon>Actinomycetes</taxon>
        <taxon>Pseudonocardiales</taxon>
        <taxon>Pseudonocardiaceae</taxon>
        <taxon>Actinokineospora</taxon>
    </lineage>
</organism>
<evidence type="ECO:0000313" key="2">
    <source>
        <dbReference type="EMBL" id="MCP2271438.1"/>
    </source>
</evidence>
<dbReference type="RefSeq" id="WP_253888381.1">
    <property type="nucleotide sequence ID" value="NZ_BAAAVB010000005.1"/>
</dbReference>
<dbReference type="SUPFAM" id="SSF48613">
    <property type="entry name" value="Heme oxygenase-like"/>
    <property type="match status" value="1"/>
</dbReference>
<dbReference type="InterPro" id="IPR016084">
    <property type="entry name" value="Haem_Oase-like_multi-hlx"/>
</dbReference>
<comment type="caution">
    <text evidence="2">The sequence shown here is derived from an EMBL/GenBank/DDBJ whole genome shotgun (WGS) entry which is preliminary data.</text>
</comment>
<name>A0ABT1IFL0_9PSEU</name>
<gene>
    <name evidence="2" type="ORF">LV75_003952</name>
</gene>
<dbReference type="PANTHER" id="PTHR40279:SF3">
    <property type="entry name" value="4-AMINOBENZOATE SYNTHASE"/>
    <property type="match status" value="1"/>
</dbReference>
<protein>
    <submittedName>
        <fullName evidence="2">Pyrroloquinoline quinone (PQQ) biosynthesis protein C</fullName>
    </submittedName>
</protein>
<dbReference type="PANTHER" id="PTHR40279">
    <property type="entry name" value="PQQC-LIKE PROTEIN"/>
    <property type="match status" value="1"/>
</dbReference>
<dbReference type="InterPro" id="IPR039068">
    <property type="entry name" value="PqqC-like"/>
</dbReference>
<evidence type="ECO:0000313" key="3">
    <source>
        <dbReference type="Proteomes" id="UP001205185"/>
    </source>
</evidence>
<dbReference type="Pfam" id="PF14518">
    <property type="entry name" value="Haem_oxygenas_2"/>
    <property type="match status" value="1"/>
</dbReference>
<dbReference type="Proteomes" id="UP001205185">
    <property type="component" value="Unassembled WGS sequence"/>
</dbReference>
<proteinExistence type="predicted"/>
<keyword evidence="3" id="KW-1185">Reference proteome</keyword>